<evidence type="ECO:0000313" key="7">
    <source>
        <dbReference type="Proteomes" id="UP000289340"/>
    </source>
</evidence>
<reference evidence="5" key="1">
    <citation type="submission" date="2014-07" db="EMBL/GenBank/DDBJ databases">
        <title>Identification of a novel salt tolerance gene in wild soybean by whole-genome sequencing.</title>
        <authorList>
            <person name="Lam H.-M."/>
            <person name="Qi X."/>
            <person name="Li M.-W."/>
            <person name="Liu X."/>
            <person name="Xie M."/>
            <person name="Ni M."/>
            <person name="Xu X."/>
        </authorList>
    </citation>
    <scope>NUCLEOTIDE SEQUENCE [LARGE SCALE GENOMIC DNA]</scope>
    <source>
        <tissue evidence="5">Root</tissue>
    </source>
</reference>
<organism evidence="5">
    <name type="scientific">Glycine soja</name>
    <name type="common">Wild soybean</name>
    <dbReference type="NCBI Taxonomy" id="3848"/>
    <lineage>
        <taxon>Eukaryota</taxon>
        <taxon>Viridiplantae</taxon>
        <taxon>Streptophyta</taxon>
        <taxon>Embryophyta</taxon>
        <taxon>Tracheophyta</taxon>
        <taxon>Spermatophyta</taxon>
        <taxon>Magnoliopsida</taxon>
        <taxon>eudicotyledons</taxon>
        <taxon>Gunneridae</taxon>
        <taxon>Pentapetalae</taxon>
        <taxon>rosids</taxon>
        <taxon>fabids</taxon>
        <taxon>Fabales</taxon>
        <taxon>Fabaceae</taxon>
        <taxon>Papilionoideae</taxon>
        <taxon>50 kb inversion clade</taxon>
        <taxon>NPAAA clade</taxon>
        <taxon>indigoferoid/millettioid clade</taxon>
        <taxon>Phaseoleae</taxon>
        <taxon>Glycine</taxon>
        <taxon>Glycine subgen. Soja</taxon>
    </lineage>
</organism>
<keyword evidence="1" id="KW-0732">Signal</keyword>
<dbReference type="EMBL" id="QZWG01000005">
    <property type="protein sequence ID" value="RZC13168.1"/>
    <property type="molecule type" value="Genomic_DNA"/>
</dbReference>
<dbReference type="PANTHER" id="PTHR35357:SF8">
    <property type="entry name" value="OS01G0111000 PROTEIN"/>
    <property type="match status" value="1"/>
</dbReference>
<dbReference type="PANTHER" id="PTHR35357">
    <property type="entry name" value="OS02G0537100 PROTEIN"/>
    <property type="match status" value="1"/>
</dbReference>
<reference evidence="6 7" key="2">
    <citation type="submission" date="2018-09" db="EMBL/GenBank/DDBJ databases">
        <title>A high-quality reference genome of wild soybean provides a powerful tool to mine soybean genomes.</title>
        <authorList>
            <person name="Xie M."/>
            <person name="Chung C.Y.L."/>
            <person name="Li M.-W."/>
            <person name="Wong F.-L."/>
            <person name="Chan T.-F."/>
            <person name="Lam H.-M."/>
        </authorList>
    </citation>
    <scope>NUCLEOTIDE SEQUENCE [LARGE SCALE GENOMIC DNA]</scope>
    <source>
        <strain evidence="7">cv. W05</strain>
        <tissue evidence="6">Hypocotyl of etiolated seedlings</tissue>
    </source>
</reference>
<evidence type="ECO:0000313" key="5">
    <source>
        <dbReference type="EMBL" id="KHN34071.1"/>
    </source>
</evidence>
<dbReference type="AlphaFoldDB" id="A0A0B2RHH0"/>
<dbReference type="InterPro" id="IPR006501">
    <property type="entry name" value="Pectinesterase_inhib_dom"/>
</dbReference>
<name>A0A0B2RHH0_GLYSO</name>
<proteinExistence type="inferred from homology"/>
<sequence length="120" mass="13139">MAVVMVGIGMANGTSTSLYLSSQLLGTANKDSTFKRVLKECVEKYKYASDALQASAHDLANEACDYASMHITAASDYPNVCHNLFKLYPGLVYPTELAPREDGLKCLCDVALRIVENLNW</sequence>
<evidence type="ECO:0000256" key="1">
    <source>
        <dbReference type="ARBA" id="ARBA00022729"/>
    </source>
</evidence>
<dbReference type="GO" id="GO:0004857">
    <property type="term" value="F:enzyme inhibitor activity"/>
    <property type="evidence" value="ECO:0007669"/>
    <property type="project" value="InterPro"/>
</dbReference>
<accession>A0A0B2RHH0</accession>
<dbReference type="CDD" id="cd14859">
    <property type="entry name" value="PMEI_like"/>
    <property type="match status" value="1"/>
</dbReference>
<protein>
    <submittedName>
        <fullName evidence="6">Cell wall / vacuolar inhibitor of fructosidase 2</fullName>
    </submittedName>
</protein>
<dbReference type="Proteomes" id="UP000289340">
    <property type="component" value="Chromosome 5"/>
</dbReference>
<evidence type="ECO:0000313" key="6">
    <source>
        <dbReference type="EMBL" id="RZC13168.1"/>
    </source>
</evidence>
<evidence type="ECO:0000259" key="4">
    <source>
        <dbReference type="Pfam" id="PF04043"/>
    </source>
</evidence>
<dbReference type="SUPFAM" id="SSF101148">
    <property type="entry name" value="Plant invertase/pectin methylesterase inhibitor"/>
    <property type="match status" value="1"/>
</dbReference>
<comment type="similarity">
    <text evidence="3">Belongs to the PMEI family.</text>
</comment>
<evidence type="ECO:0000256" key="2">
    <source>
        <dbReference type="ARBA" id="ARBA00023157"/>
    </source>
</evidence>
<keyword evidence="2" id="KW-1015">Disulfide bond</keyword>
<feature type="domain" description="Pectinesterase inhibitor" evidence="4">
    <location>
        <begin position="2"/>
        <end position="114"/>
    </location>
</feature>
<dbReference type="Pfam" id="PF04043">
    <property type="entry name" value="PMEI"/>
    <property type="match status" value="1"/>
</dbReference>
<dbReference type="InterPro" id="IPR035513">
    <property type="entry name" value="Invertase/methylesterase_inhib"/>
</dbReference>
<dbReference type="Proteomes" id="UP000053555">
    <property type="component" value="Unassembled WGS sequence"/>
</dbReference>
<evidence type="ECO:0000256" key="3">
    <source>
        <dbReference type="ARBA" id="ARBA00038471"/>
    </source>
</evidence>
<gene>
    <name evidence="6" type="ORF">D0Y65_012745</name>
    <name evidence="5" type="ORF">glysoja_030525</name>
</gene>
<dbReference type="NCBIfam" id="TIGR01614">
    <property type="entry name" value="PME_inhib"/>
    <property type="match status" value="1"/>
</dbReference>
<dbReference type="EMBL" id="KN649265">
    <property type="protein sequence ID" value="KHN34071.1"/>
    <property type="molecule type" value="Genomic_DNA"/>
</dbReference>
<keyword evidence="7" id="KW-1185">Reference proteome</keyword>
<dbReference type="Gene3D" id="1.20.140.40">
    <property type="entry name" value="Invertase/pectin methylesterase inhibitor family protein"/>
    <property type="match status" value="1"/>
</dbReference>